<accession>A0A5N8X0X7</accession>
<keyword evidence="2" id="KW-1185">Reference proteome</keyword>
<gene>
    <name evidence="1" type="ORF">FPZ41_33780</name>
</gene>
<comment type="caution">
    <text evidence="1">The sequence shown here is derived from an EMBL/GenBank/DDBJ whole genome shotgun (WGS) entry which is preliminary data.</text>
</comment>
<dbReference type="AlphaFoldDB" id="A0A5N8X0X7"/>
<dbReference type="NCBIfam" id="NF038083">
    <property type="entry name" value="CU044_5270_fam"/>
    <property type="match status" value="1"/>
</dbReference>
<sequence length="322" mass="35424">MNQLPQLPEKDLPPGRHLLLKEHLMTEIRQEQHHTTADAPARRRNRWLRPAIAAAAVAAAAAVTFTVLPSSGDSGRPAVSKQAVQLLEDIALAAEGADVPGDIRDDQFVYIQSKGAYTTQDNGTEKLAPVREREIWLSVDGSQWGLLEDDREGVGRMTLKPSGGSLEIGGKKVELPQRRDTGRETDYRALSTLPTDPDKMRDWLYRVSSEEVEEERPDKDNAAFVLFGDLIHESLMPPKVSAALYRAAAKIPGVEVVRNVKDSVGREGIAITRKSGGVREEQIFDAKTFTYLGEREVDENGKVTGVSAVLERTVVDKAGQRP</sequence>
<dbReference type="InterPro" id="IPR047789">
    <property type="entry name" value="CU044_5270-like"/>
</dbReference>
<organism evidence="1 2">
    <name type="scientific">Streptomyces acidicola</name>
    <dbReference type="NCBI Taxonomy" id="2596892"/>
    <lineage>
        <taxon>Bacteria</taxon>
        <taxon>Bacillati</taxon>
        <taxon>Actinomycetota</taxon>
        <taxon>Actinomycetes</taxon>
        <taxon>Kitasatosporales</taxon>
        <taxon>Streptomycetaceae</taxon>
        <taxon>Streptomyces</taxon>
    </lineage>
</organism>
<name>A0A5N8X0X7_9ACTN</name>
<reference evidence="1 2" key="1">
    <citation type="submission" date="2019-09" db="EMBL/GenBank/DDBJ databases">
        <authorList>
            <person name="Duangmal K."/>
            <person name="Teo W.F.A."/>
            <person name="Lipun K."/>
        </authorList>
    </citation>
    <scope>NUCLEOTIDE SEQUENCE [LARGE SCALE GENOMIC DNA]</scope>
    <source>
        <strain evidence="1 2">K1PN6</strain>
    </source>
</reference>
<evidence type="ECO:0008006" key="3">
    <source>
        <dbReference type="Google" id="ProtNLM"/>
    </source>
</evidence>
<dbReference type="EMBL" id="VMNX01000183">
    <property type="protein sequence ID" value="MPY53273.1"/>
    <property type="molecule type" value="Genomic_DNA"/>
</dbReference>
<proteinExistence type="predicted"/>
<evidence type="ECO:0000313" key="2">
    <source>
        <dbReference type="Proteomes" id="UP000373149"/>
    </source>
</evidence>
<dbReference type="RefSeq" id="WP_152867408.1">
    <property type="nucleotide sequence ID" value="NZ_VMNX01000183.1"/>
</dbReference>
<protein>
    <recommendedName>
        <fullName evidence="3">CU044_5270 family protein</fullName>
    </recommendedName>
</protein>
<evidence type="ECO:0000313" key="1">
    <source>
        <dbReference type="EMBL" id="MPY53273.1"/>
    </source>
</evidence>
<dbReference type="Proteomes" id="UP000373149">
    <property type="component" value="Unassembled WGS sequence"/>
</dbReference>